<evidence type="ECO:0000256" key="4">
    <source>
        <dbReference type="PIRNR" id="PIRNR037755"/>
    </source>
</evidence>
<keyword evidence="3 4" id="KW-0808">Transferase</keyword>
<dbReference type="Proteomes" id="UP000695007">
    <property type="component" value="Unplaced"/>
</dbReference>
<gene>
    <name evidence="7" type="primary">LOC105359624</name>
</gene>
<proteinExistence type="inferred from homology"/>
<sequence>MENESNEKEMCIGHVAKPYLSVEEINKMKIQNSRLISGFQALQLEKNAKKYWDLFYKRNEDRFFKDRHWTTREFKELLGLGNPSKAQRLLEVGCGVGNLIYPLLEDNINFEIIYACDLSPRAIEFVKNNKLFNPKIVAFQTDITTTNCFEVISNKVHIAVLIFVLSSIHPDKFKSVLNNLYPVLDNNGVVLFRDYGQYDMTQLRFKPGHKISENFYMRQDGTRSYFFTIEEVQNLFESTGFKTITCSYIERRTINLKENIDVPRIFVQAKFMKV</sequence>
<comment type="similarity">
    <text evidence="1 4">Belongs to the methyltransferase superfamily. METL family.</text>
</comment>
<dbReference type="GO" id="GO:0008173">
    <property type="term" value="F:RNA methyltransferase activity"/>
    <property type="evidence" value="ECO:0007669"/>
    <property type="project" value="UniProtKB-ARBA"/>
</dbReference>
<evidence type="ECO:0000313" key="6">
    <source>
        <dbReference type="Proteomes" id="UP000695007"/>
    </source>
</evidence>
<evidence type="ECO:0000256" key="1">
    <source>
        <dbReference type="ARBA" id="ARBA00009725"/>
    </source>
</evidence>
<keyword evidence="2 4" id="KW-0489">Methyltransferase</keyword>
<evidence type="ECO:0000313" key="7">
    <source>
        <dbReference type="RefSeq" id="XP_011494554.1"/>
    </source>
</evidence>
<dbReference type="Gene3D" id="3.40.50.150">
    <property type="entry name" value="Vaccinia Virus protein VP39"/>
    <property type="match status" value="1"/>
</dbReference>
<dbReference type="Pfam" id="PF08242">
    <property type="entry name" value="Methyltransf_12"/>
    <property type="match status" value="1"/>
</dbReference>
<dbReference type="GO" id="GO:0032259">
    <property type="term" value="P:methylation"/>
    <property type="evidence" value="ECO:0007669"/>
    <property type="project" value="UniProtKB-KW"/>
</dbReference>
<dbReference type="RefSeq" id="XP_011494554.1">
    <property type="nucleotide sequence ID" value="XM_011496252.1"/>
</dbReference>
<dbReference type="PIRSF" id="PIRSF037755">
    <property type="entry name" value="Mettl2_prd"/>
    <property type="match status" value="1"/>
</dbReference>
<organism evidence="6 7">
    <name type="scientific">Ceratosolen solmsi marchali</name>
    <dbReference type="NCBI Taxonomy" id="326594"/>
    <lineage>
        <taxon>Eukaryota</taxon>
        <taxon>Metazoa</taxon>
        <taxon>Ecdysozoa</taxon>
        <taxon>Arthropoda</taxon>
        <taxon>Hexapoda</taxon>
        <taxon>Insecta</taxon>
        <taxon>Pterygota</taxon>
        <taxon>Neoptera</taxon>
        <taxon>Endopterygota</taxon>
        <taxon>Hymenoptera</taxon>
        <taxon>Apocrita</taxon>
        <taxon>Proctotrupomorpha</taxon>
        <taxon>Chalcidoidea</taxon>
        <taxon>Agaonidae</taxon>
        <taxon>Agaoninae</taxon>
        <taxon>Ceratosolen</taxon>
    </lineage>
</organism>
<dbReference type="PANTHER" id="PTHR22809">
    <property type="entry name" value="METHYLTRANSFERASE-RELATED"/>
    <property type="match status" value="1"/>
</dbReference>
<dbReference type="InterPro" id="IPR029063">
    <property type="entry name" value="SAM-dependent_MTases_sf"/>
</dbReference>
<dbReference type="CDD" id="cd02440">
    <property type="entry name" value="AdoMet_MTases"/>
    <property type="match status" value="1"/>
</dbReference>
<accession>A0AAJ6VLJ4</accession>
<dbReference type="InterPro" id="IPR013217">
    <property type="entry name" value="Methyltransf_12"/>
</dbReference>
<dbReference type="InterPro" id="IPR026113">
    <property type="entry name" value="METTL2/6/8-like"/>
</dbReference>
<evidence type="ECO:0000256" key="3">
    <source>
        <dbReference type="ARBA" id="ARBA00022679"/>
    </source>
</evidence>
<reference evidence="7" key="1">
    <citation type="submission" date="2025-08" db="UniProtKB">
        <authorList>
            <consortium name="RefSeq"/>
        </authorList>
    </citation>
    <scope>IDENTIFICATION</scope>
</reference>
<dbReference type="SUPFAM" id="SSF53335">
    <property type="entry name" value="S-adenosyl-L-methionine-dependent methyltransferases"/>
    <property type="match status" value="1"/>
</dbReference>
<dbReference type="GO" id="GO:0008757">
    <property type="term" value="F:S-adenosylmethionine-dependent methyltransferase activity"/>
    <property type="evidence" value="ECO:0007669"/>
    <property type="project" value="UniProtKB-ARBA"/>
</dbReference>
<dbReference type="EC" id="2.1.1.-" evidence="4"/>
<protein>
    <recommendedName>
        <fullName evidence="4">tRNA N(3)-methylcytidine methyltransferase</fullName>
        <ecNumber evidence="4">2.1.1.-</ecNumber>
    </recommendedName>
</protein>
<dbReference type="PANTHER" id="PTHR22809:SF5">
    <property type="entry name" value="TRNA N(3)-METHYLCYTIDINE METHYLTRANSFERASE METTL6"/>
    <property type="match status" value="1"/>
</dbReference>
<evidence type="ECO:0000259" key="5">
    <source>
        <dbReference type="Pfam" id="PF08242"/>
    </source>
</evidence>
<dbReference type="GeneID" id="105359624"/>
<dbReference type="AlphaFoldDB" id="A0AAJ6VLJ4"/>
<dbReference type="KEGG" id="csol:105359624"/>
<comment type="function">
    <text evidence="4">S-adenosyl-L-methionine-dependent methyltransferase.</text>
</comment>
<feature type="domain" description="Methyltransferase type 12" evidence="5">
    <location>
        <begin position="90"/>
        <end position="190"/>
    </location>
</feature>
<name>A0AAJ6VLJ4_9HYME</name>
<keyword evidence="6" id="KW-1185">Reference proteome</keyword>
<evidence type="ECO:0000256" key="2">
    <source>
        <dbReference type="ARBA" id="ARBA00022603"/>
    </source>
</evidence>